<dbReference type="Proteomes" id="UP000593574">
    <property type="component" value="Unassembled WGS sequence"/>
</dbReference>
<organism evidence="1 2">
    <name type="scientific">Gossypium laxum</name>
    <dbReference type="NCBI Taxonomy" id="34288"/>
    <lineage>
        <taxon>Eukaryota</taxon>
        <taxon>Viridiplantae</taxon>
        <taxon>Streptophyta</taxon>
        <taxon>Embryophyta</taxon>
        <taxon>Tracheophyta</taxon>
        <taxon>Spermatophyta</taxon>
        <taxon>Magnoliopsida</taxon>
        <taxon>eudicotyledons</taxon>
        <taxon>Gunneridae</taxon>
        <taxon>Pentapetalae</taxon>
        <taxon>rosids</taxon>
        <taxon>malvids</taxon>
        <taxon>Malvales</taxon>
        <taxon>Malvaceae</taxon>
        <taxon>Malvoideae</taxon>
        <taxon>Gossypium</taxon>
    </lineage>
</organism>
<keyword evidence="2" id="KW-1185">Reference proteome</keyword>
<comment type="caution">
    <text evidence="1">The sequence shown here is derived from an EMBL/GenBank/DDBJ whole genome shotgun (WGS) entry which is preliminary data.</text>
</comment>
<reference evidence="1 2" key="1">
    <citation type="journal article" date="2019" name="Genome Biol. Evol.">
        <title>Insights into the evolution of the New World diploid cottons (Gossypium, subgenus Houzingenia) based on genome sequencing.</title>
        <authorList>
            <person name="Grover C.E."/>
            <person name="Arick M.A. 2nd"/>
            <person name="Thrash A."/>
            <person name="Conover J.L."/>
            <person name="Sanders W.S."/>
            <person name="Peterson D.G."/>
            <person name="Frelichowski J.E."/>
            <person name="Scheffler J.A."/>
            <person name="Scheffler B.E."/>
            <person name="Wendel J.F."/>
        </authorList>
    </citation>
    <scope>NUCLEOTIDE SEQUENCE [LARGE SCALE GENOMIC DNA]</scope>
    <source>
        <strain evidence="1">4</strain>
        <tissue evidence="1">Leaf</tissue>
    </source>
</reference>
<evidence type="ECO:0000313" key="1">
    <source>
        <dbReference type="EMBL" id="MBA0729412.1"/>
    </source>
</evidence>
<accession>A0A7J9AZN8</accession>
<evidence type="ECO:0000313" key="2">
    <source>
        <dbReference type="Proteomes" id="UP000593574"/>
    </source>
</evidence>
<sequence>MSLMRRFYQQFNCASQTMCCR</sequence>
<feature type="non-terminal residue" evidence="1">
    <location>
        <position position="21"/>
    </location>
</feature>
<dbReference type="AlphaFoldDB" id="A0A7J9AZN8"/>
<name>A0A7J9AZN8_9ROSI</name>
<proteinExistence type="predicted"/>
<protein>
    <submittedName>
        <fullName evidence="1">Uncharacterized protein</fullName>
    </submittedName>
</protein>
<dbReference type="EMBL" id="JABEZV010437340">
    <property type="protein sequence ID" value="MBA0729412.1"/>
    <property type="molecule type" value="Genomic_DNA"/>
</dbReference>
<gene>
    <name evidence="1" type="ORF">Golax_023183</name>
</gene>